<keyword evidence="3 4" id="KW-0456">Lyase</keyword>
<comment type="catalytic activity">
    <reaction evidence="4">
        <text>cyclic dehypoxanthinylfutalosinate = 1,4-dihydroxy-6-naphthoate + dihydroxyacetone</text>
        <dbReference type="Rhea" id="RHEA:33087"/>
        <dbReference type="ChEBI" id="CHEBI:16016"/>
        <dbReference type="ChEBI" id="CHEBI:64254"/>
        <dbReference type="ChEBI" id="CHEBI:64270"/>
        <dbReference type="EC" id="4.1.99.29"/>
    </reaction>
</comment>
<evidence type="ECO:0000256" key="4">
    <source>
        <dbReference type="HAMAP-Rule" id="MF_00996"/>
    </source>
</evidence>
<dbReference type="AlphaFoldDB" id="A0A6J4I607"/>
<protein>
    <recommendedName>
        <fullName evidence="4">1,4-dihydroxy-6-naphtoate synthase</fullName>
        <ecNumber evidence="4">4.1.99.29</ecNumber>
    </recommendedName>
    <alternativeName>
        <fullName evidence="4">Menaquinone biosynthetic enzyme MqnD</fullName>
    </alternativeName>
</protein>
<comment type="pathway">
    <text evidence="1 4">Quinol/quinone metabolism; menaquinone biosynthesis.</text>
</comment>
<dbReference type="CDD" id="cd13635">
    <property type="entry name" value="PBP2_Ttha1568_Mqnd"/>
    <property type="match status" value="1"/>
</dbReference>
<evidence type="ECO:0000313" key="5">
    <source>
        <dbReference type="EMBL" id="CAA9242118.1"/>
    </source>
</evidence>
<dbReference type="Gene3D" id="3.40.190.10">
    <property type="entry name" value="Periplasmic binding protein-like II"/>
    <property type="match status" value="2"/>
</dbReference>
<accession>A0A6J4I607</accession>
<comment type="similarity">
    <text evidence="4">Belongs to the MqnA/MqnD family. MqnD subfamily.</text>
</comment>
<dbReference type="InterPro" id="IPR030869">
    <property type="entry name" value="MqnD"/>
</dbReference>
<proteinExistence type="inferred from homology"/>
<dbReference type="PANTHER" id="PTHR37167">
    <property type="entry name" value="1,4-DIHYDROXY-6-NAPHTOATE SYNTHASE"/>
    <property type="match status" value="1"/>
</dbReference>
<reference evidence="5" key="1">
    <citation type="submission" date="2020-02" db="EMBL/GenBank/DDBJ databases">
        <authorList>
            <person name="Meier V. D."/>
        </authorList>
    </citation>
    <scope>NUCLEOTIDE SEQUENCE</scope>
    <source>
        <strain evidence="5">AVDCRST_MAG77</strain>
    </source>
</reference>
<evidence type="ECO:0000256" key="1">
    <source>
        <dbReference type="ARBA" id="ARBA00004863"/>
    </source>
</evidence>
<dbReference type="InterPro" id="IPR003773">
    <property type="entry name" value="Menaquinone_biosynth"/>
</dbReference>
<dbReference type="PANTHER" id="PTHR37167:SF1">
    <property type="entry name" value="1,4-DIHYDROXY-6-NAPHTOATE SYNTHASE"/>
    <property type="match status" value="1"/>
</dbReference>
<name>A0A6J4I607_9CHLR</name>
<keyword evidence="2 4" id="KW-0474">Menaquinone biosynthesis</keyword>
<evidence type="ECO:0000256" key="3">
    <source>
        <dbReference type="ARBA" id="ARBA00023239"/>
    </source>
</evidence>
<feature type="binding site" evidence="4">
    <location>
        <begin position="133"/>
        <end position="134"/>
    </location>
    <ligand>
        <name>substrate</name>
    </ligand>
</feature>
<gene>
    <name evidence="4" type="primary">mqnD</name>
    <name evidence="5" type="ORF">AVDCRST_MAG77-1599</name>
</gene>
<feature type="binding site" evidence="4">
    <location>
        <begin position="79"/>
        <end position="81"/>
    </location>
    <ligand>
        <name>substrate</name>
    </ligand>
</feature>
<comment type="function">
    <text evidence="4">Catalyzes the conversion of cyclic dehypoxanthine futalosine (cyclic DHFL) into 1,4-dihydroxy-6-naphthoate, a step in the biosynthesis of menaquinone (MK, vitamin K2).</text>
</comment>
<sequence length="302" mass="32676">MTAQAPVYAASATALATSSTTRANGTPLTLGYSPCPNDTFIFTAWTQGLLPDAPEVRERLDDIETLNRAAMAGEVDVVKVSFHAYGHLRERYALLRAGGALGRGCGPLVVAREPFAGAALARKRVAIPGELTTAALLVRLYAPELVDVQVLPFHRIMAAVQAGEVDAGVIIHESRFTYPRFGLSQVVDLGEWWEQETGHAIPLGGIAIRRDLGAERIAAVDRALAASVAYGHAHPDEVWPTVRRHAQEMEDDVMRAHIGLYVNDFTRDYGVEGETAIRHLLDTAERVGIVPHSEQPLFLAGS</sequence>
<dbReference type="EC" id="4.1.99.29" evidence="4"/>
<dbReference type="GO" id="GO:0009234">
    <property type="term" value="P:menaquinone biosynthetic process"/>
    <property type="evidence" value="ECO:0007669"/>
    <property type="project" value="UniProtKB-UniRule"/>
</dbReference>
<dbReference type="Pfam" id="PF02621">
    <property type="entry name" value="VitK2_biosynth"/>
    <property type="match status" value="1"/>
</dbReference>
<dbReference type="GO" id="GO:0016830">
    <property type="term" value="F:carbon-carbon lyase activity"/>
    <property type="evidence" value="ECO:0007669"/>
    <property type="project" value="UniProtKB-UniRule"/>
</dbReference>
<dbReference type="HAMAP" id="MF_00996">
    <property type="entry name" value="MqnD"/>
    <property type="match status" value="1"/>
</dbReference>
<feature type="active site" description="Proton acceptor" evidence="4">
    <location>
        <position position="172"/>
    </location>
</feature>
<organism evidence="5">
    <name type="scientific">uncultured Chloroflexota bacterium</name>
    <dbReference type="NCBI Taxonomy" id="166587"/>
    <lineage>
        <taxon>Bacteria</taxon>
        <taxon>Bacillati</taxon>
        <taxon>Chloroflexota</taxon>
        <taxon>environmental samples</taxon>
    </lineage>
</organism>
<dbReference type="SUPFAM" id="SSF53850">
    <property type="entry name" value="Periplasmic binding protein-like II"/>
    <property type="match status" value="1"/>
</dbReference>
<dbReference type="UniPathway" id="UPA00079"/>
<evidence type="ECO:0000256" key="2">
    <source>
        <dbReference type="ARBA" id="ARBA00022428"/>
    </source>
</evidence>
<dbReference type="EMBL" id="CADCTC010000101">
    <property type="protein sequence ID" value="CAA9242118.1"/>
    <property type="molecule type" value="Genomic_DNA"/>
</dbReference>